<name>E9GG32_DAPPU</name>
<proteinExistence type="predicted"/>
<evidence type="ECO:0000313" key="2">
    <source>
        <dbReference type="Proteomes" id="UP000000305"/>
    </source>
</evidence>
<dbReference type="Proteomes" id="UP000000305">
    <property type="component" value="Unassembled WGS sequence"/>
</dbReference>
<gene>
    <name evidence="1" type="ORF">DAPPUDRAFT_242202</name>
</gene>
<evidence type="ECO:0000313" key="1">
    <source>
        <dbReference type="EMBL" id="EFX81566.1"/>
    </source>
</evidence>
<protein>
    <submittedName>
        <fullName evidence="1">Uncharacterized protein</fullName>
    </submittedName>
</protein>
<dbReference type="KEGG" id="dpx:DAPPUDRAFT_242202"/>
<organism evidence="1 2">
    <name type="scientific">Daphnia pulex</name>
    <name type="common">Water flea</name>
    <dbReference type="NCBI Taxonomy" id="6669"/>
    <lineage>
        <taxon>Eukaryota</taxon>
        <taxon>Metazoa</taxon>
        <taxon>Ecdysozoa</taxon>
        <taxon>Arthropoda</taxon>
        <taxon>Crustacea</taxon>
        <taxon>Branchiopoda</taxon>
        <taxon>Diplostraca</taxon>
        <taxon>Cladocera</taxon>
        <taxon>Anomopoda</taxon>
        <taxon>Daphniidae</taxon>
        <taxon>Daphnia</taxon>
    </lineage>
</organism>
<dbReference type="HOGENOM" id="CLU_2906325_0_0_1"/>
<accession>E9GG32</accession>
<reference evidence="1 2" key="1">
    <citation type="journal article" date="2011" name="Science">
        <title>The ecoresponsive genome of Daphnia pulex.</title>
        <authorList>
            <person name="Colbourne J.K."/>
            <person name="Pfrender M.E."/>
            <person name="Gilbert D."/>
            <person name="Thomas W.K."/>
            <person name="Tucker A."/>
            <person name="Oakley T.H."/>
            <person name="Tokishita S."/>
            <person name="Aerts A."/>
            <person name="Arnold G.J."/>
            <person name="Basu M.K."/>
            <person name="Bauer D.J."/>
            <person name="Caceres C.E."/>
            <person name="Carmel L."/>
            <person name="Casola C."/>
            <person name="Choi J.H."/>
            <person name="Detter J.C."/>
            <person name="Dong Q."/>
            <person name="Dusheyko S."/>
            <person name="Eads B.D."/>
            <person name="Frohlich T."/>
            <person name="Geiler-Samerotte K.A."/>
            <person name="Gerlach D."/>
            <person name="Hatcher P."/>
            <person name="Jogdeo S."/>
            <person name="Krijgsveld J."/>
            <person name="Kriventseva E.V."/>
            <person name="Kultz D."/>
            <person name="Laforsch C."/>
            <person name="Lindquist E."/>
            <person name="Lopez J."/>
            <person name="Manak J.R."/>
            <person name="Muller J."/>
            <person name="Pangilinan J."/>
            <person name="Patwardhan R.P."/>
            <person name="Pitluck S."/>
            <person name="Pritham E.J."/>
            <person name="Rechtsteiner A."/>
            <person name="Rho M."/>
            <person name="Rogozin I.B."/>
            <person name="Sakarya O."/>
            <person name="Salamov A."/>
            <person name="Schaack S."/>
            <person name="Shapiro H."/>
            <person name="Shiga Y."/>
            <person name="Skalitzky C."/>
            <person name="Smith Z."/>
            <person name="Souvorov A."/>
            <person name="Sung W."/>
            <person name="Tang Z."/>
            <person name="Tsuchiya D."/>
            <person name="Tu H."/>
            <person name="Vos H."/>
            <person name="Wang M."/>
            <person name="Wolf Y.I."/>
            <person name="Yamagata H."/>
            <person name="Yamada T."/>
            <person name="Ye Y."/>
            <person name="Shaw J.R."/>
            <person name="Andrews J."/>
            <person name="Crease T.J."/>
            <person name="Tang H."/>
            <person name="Lucas S.M."/>
            <person name="Robertson H.M."/>
            <person name="Bork P."/>
            <person name="Koonin E.V."/>
            <person name="Zdobnov E.M."/>
            <person name="Grigoriev I.V."/>
            <person name="Lynch M."/>
            <person name="Boore J.L."/>
        </authorList>
    </citation>
    <scope>NUCLEOTIDE SEQUENCE [LARGE SCALE GENOMIC DNA]</scope>
</reference>
<sequence>MPLLVNPKMCEEMPFSQEMFGDTVLGGPRGLPVAVIAAHIPDFQPLAPRVHNLENVPIPGRR</sequence>
<dbReference type="EMBL" id="GL732543">
    <property type="protein sequence ID" value="EFX81566.1"/>
    <property type="molecule type" value="Genomic_DNA"/>
</dbReference>
<dbReference type="InParanoid" id="E9GG32"/>
<keyword evidence="2" id="KW-1185">Reference proteome</keyword>
<dbReference type="AlphaFoldDB" id="E9GG32"/>